<dbReference type="HOGENOM" id="CLU_164701_0_0_3"/>
<protein>
    <submittedName>
        <fullName evidence="2">Uncharacterized protein</fullName>
    </submittedName>
</protein>
<evidence type="ECO:0000313" key="3">
    <source>
        <dbReference type="Proteomes" id="UP000010366"/>
    </source>
</evidence>
<dbReference type="RefSeq" id="WP_015161054.1">
    <property type="nucleotide sequence ID" value="NC_019697.1"/>
</dbReference>
<keyword evidence="3" id="KW-1185">Reference proteome</keyword>
<keyword evidence="1" id="KW-0812">Transmembrane</keyword>
<dbReference type="Proteomes" id="UP000010366">
    <property type="component" value="Chromosome"/>
</dbReference>
<gene>
    <name evidence="2" type="ORF">Cha6605_3978</name>
</gene>
<keyword evidence="1" id="KW-0472">Membrane</keyword>
<accession>K9UJE4</accession>
<proteinExistence type="predicted"/>
<evidence type="ECO:0000256" key="1">
    <source>
        <dbReference type="SAM" id="Phobius"/>
    </source>
</evidence>
<reference evidence="2 3" key="1">
    <citation type="submission" date="2012-05" db="EMBL/GenBank/DDBJ databases">
        <title>Finished chromosome of genome of Chamaesiphon sp. PCC 6605.</title>
        <authorList>
            <consortium name="US DOE Joint Genome Institute"/>
            <person name="Gugger M."/>
            <person name="Coursin T."/>
            <person name="Rippka R."/>
            <person name="Tandeau De Marsac N."/>
            <person name="Huntemann M."/>
            <person name="Wei C.-L."/>
            <person name="Han J."/>
            <person name="Detter J.C."/>
            <person name="Han C."/>
            <person name="Tapia R."/>
            <person name="Chen A."/>
            <person name="Kyrpides N."/>
            <person name="Mavromatis K."/>
            <person name="Markowitz V."/>
            <person name="Szeto E."/>
            <person name="Ivanova N."/>
            <person name="Pagani I."/>
            <person name="Pati A."/>
            <person name="Goodwin L."/>
            <person name="Nordberg H.P."/>
            <person name="Cantor M.N."/>
            <person name="Hua S.X."/>
            <person name="Woyke T."/>
            <person name="Kerfeld C.A."/>
        </authorList>
    </citation>
    <scope>NUCLEOTIDE SEQUENCE [LARGE SCALE GENOMIC DNA]</scope>
    <source>
        <strain evidence="3">ATCC 27169 / PCC 6605</strain>
    </source>
</reference>
<dbReference type="AlphaFoldDB" id="K9UJE4"/>
<evidence type="ECO:0000313" key="2">
    <source>
        <dbReference type="EMBL" id="AFY94940.1"/>
    </source>
</evidence>
<dbReference type="EMBL" id="CP003600">
    <property type="protein sequence ID" value="AFY94940.1"/>
    <property type="molecule type" value="Genomic_DNA"/>
</dbReference>
<dbReference type="KEGG" id="cmp:Cha6605_3978"/>
<dbReference type="OrthoDB" id="512976at2"/>
<dbReference type="eggNOG" id="ENOG5032TWM">
    <property type="taxonomic scope" value="Bacteria"/>
</dbReference>
<feature type="transmembrane region" description="Helical" evidence="1">
    <location>
        <begin position="7"/>
        <end position="28"/>
    </location>
</feature>
<name>K9UJE4_CHAP6</name>
<organism evidence="2 3">
    <name type="scientific">Chamaesiphon minutus (strain ATCC 27169 / PCC 6605)</name>
    <dbReference type="NCBI Taxonomy" id="1173020"/>
    <lineage>
        <taxon>Bacteria</taxon>
        <taxon>Bacillati</taxon>
        <taxon>Cyanobacteriota</taxon>
        <taxon>Cyanophyceae</taxon>
        <taxon>Gomontiellales</taxon>
        <taxon>Chamaesiphonaceae</taxon>
        <taxon>Chamaesiphon</taxon>
    </lineage>
</organism>
<keyword evidence="1" id="KW-1133">Transmembrane helix</keyword>
<sequence>MLNINKFIFYFILFPLAEVIAFATVAGAETLRTKNFEIKITRQCAEGNVICNRVTYIGKDLKTGKSIRLTGKTVNNPKSYTFLGYEFSNGKYRYFVNTSNVLQVYKGRQLILKEQGVSIEK</sequence>